<name>A0ABQ1AIZ5_ASPLE</name>
<keyword evidence="1" id="KW-0808">Transferase</keyword>
<keyword evidence="2" id="KW-1185">Reference proteome</keyword>
<dbReference type="EMBL" id="BLKI01000032">
    <property type="protein sequence ID" value="GFF80999.1"/>
    <property type="molecule type" value="Genomic_DNA"/>
</dbReference>
<sequence>MGSSWSDIAGRQQTTVPYLPHLTGGGLSNTNAHNGLLSENDFIESMFRRYETERETARQMGEYSLQKFNEKAIKPNEAHLREEFKKWDSNKDGHVDRAGKKKRNESMEEWLSEWENIIHECEDAGLVGYSGHHASLKFINVIDPLLPVYAKVRHANLEPGSTPSILEEISAFRHGWVSASDEEKQSSFATFQGQSDQSNCSNQRKCICGNFHRFIDCPYIILSKDPVGWKADPKIEPGFEKFKKTRENMNVTIERALEQTNQELRANLTFL</sequence>
<dbReference type="GO" id="GO:0016740">
    <property type="term" value="F:transferase activity"/>
    <property type="evidence" value="ECO:0007669"/>
    <property type="project" value="UniProtKB-KW"/>
</dbReference>
<gene>
    <name evidence="1" type="ORF">IFM60648_05893</name>
</gene>
<evidence type="ECO:0000313" key="1">
    <source>
        <dbReference type="EMBL" id="GFF80999.1"/>
    </source>
</evidence>
<dbReference type="InterPro" id="IPR011992">
    <property type="entry name" value="EF-hand-dom_pair"/>
</dbReference>
<comment type="caution">
    <text evidence="1">The sequence shown here is derived from an EMBL/GenBank/DDBJ whole genome shotgun (WGS) entry which is preliminary data.</text>
</comment>
<evidence type="ECO:0000313" key="2">
    <source>
        <dbReference type="Proteomes" id="UP000465220"/>
    </source>
</evidence>
<proteinExistence type="predicted"/>
<dbReference type="SUPFAM" id="SSF47473">
    <property type="entry name" value="EF-hand"/>
    <property type="match status" value="1"/>
</dbReference>
<organism evidence="1 2">
    <name type="scientific">Aspergillus lentulus</name>
    <dbReference type="NCBI Taxonomy" id="293939"/>
    <lineage>
        <taxon>Eukaryota</taxon>
        <taxon>Fungi</taxon>
        <taxon>Dikarya</taxon>
        <taxon>Ascomycota</taxon>
        <taxon>Pezizomycotina</taxon>
        <taxon>Eurotiomycetes</taxon>
        <taxon>Eurotiomycetidae</taxon>
        <taxon>Eurotiales</taxon>
        <taxon>Aspergillaceae</taxon>
        <taxon>Aspergillus</taxon>
        <taxon>Aspergillus subgen. Fumigati</taxon>
    </lineage>
</organism>
<accession>A0ABQ1AIZ5</accession>
<protein>
    <submittedName>
        <fullName evidence="1">Dimethyladenosine transferase</fullName>
    </submittedName>
</protein>
<reference evidence="1 2" key="1">
    <citation type="submission" date="2020-01" db="EMBL/GenBank/DDBJ databases">
        <title>Draft genome sequence of Aspergillus lentulus IFM 60648.</title>
        <authorList>
            <person name="Takahashi H."/>
            <person name="Yaguchi T."/>
        </authorList>
    </citation>
    <scope>NUCLEOTIDE SEQUENCE [LARGE SCALE GENOMIC DNA]</scope>
    <source>
        <strain evidence="1 2">IFM 60648</strain>
    </source>
</reference>
<dbReference type="Proteomes" id="UP000465220">
    <property type="component" value="Unassembled WGS sequence"/>
</dbReference>